<dbReference type="Proteomes" id="UP001165121">
    <property type="component" value="Unassembled WGS sequence"/>
</dbReference>
<dbReference type="AlphaFoldDB" id="A0A9W6XUY8"/>
<comment type="caution">
    <text evidence="2">The sequence shown here is derived from an EMBL/GenBank/DDBJ whole genome shotgun (WGS) entry which is preliminary data.</text>
</comment>
<protein>
    <submittedName>
        <fullName evidence="2">Unnamed protein product</fullName>
    </submittedName>
</protein>
<gene>
    <name evidence="2" type="ORF">Pfra01_001703800</name>
</gene>
<reference evidence="2" key="1">
    <citation type="submission" date="2023-04" db="EMBL/GenBank/DDBJ databases">
        <title>Phytophthora fragariaefolia NBRC 109709.</title>
        <authorList>
            <person name="Ichikawa N."/>
            <person name="Sato H."/>
            <person name="Tonouchi N."/>
        </authorList>
    </citation>
    <scope>NUCLEOTIDE SEQUENCE</scope>
    <source>
        <strain evidence="2">NBRC 109709</strain>
    </source>
</reference>
<proteinExistence type="predicted"/>
<name>A0A9W6XUY8_9STRA</name>
<organism evidence="2 3">
    <name type="scientific">Phytophthora fragariaefolia</name>
    <dbReference type="NCBI Taxonomy" id="1490495"/>
    <lineage>
        <taxon>Eukaryota</taxon>
        <taxon>Sar</taxon>
        <taxon>Stramenopiles</taxon>
        <taxon>Oomycota</taxon>
        <taxon>Peronosporomycetes</taxon>
        <taxon>Peronosporales</taxon>
        <taxon>Peronosporaceae</taxon>
        <taxon>Phytophthora</taxon>
    </lineage>
</organism>
<feature type="compositionally biased region" description="Basic and acidic residues" evidence="1">
    <location>
        <begin position="1"/>
        <end position="21"/>
    </location>
</feature>
<dbReference type="OrthoDB" id="117894at2759"/>
<evidence type="ECO:0000313" key="3">
    <source>
        <dbReference type="Proteomes" id="UP001165121"/>
    </source>
</evidence>
<feature type="region of interest" description="Disordered" evidence="1">
    <location>
        <begin position="1"/>
        <end position="39"/>
    </location>
</feature>
<sequence>MNTDDERKHPVRRNLDAEFKAAAETPVKTEPGPPDPELVKLRPEVSTLRKQTASAAMTVAEMGKMRCDFAQLMSRQAAAKSLHDAELAELRAHAQAAPQLHAEIVQLKTTIHAMRSGAPVAGAPPVPGAPTAPTAPTRITPKIKDVMCRKFDGQEVYPGLGSGFEDFILEYEQALYTESLLNQSRWTSQIKASVLVNFLAGKAARFFHSNVTQ</sequence>
<evidence type="ECO:0000256" key="1">
    <source>
        <dbReference type="SAM" id="MobiDB-lite"/>
    </source>
</evidence>
<evidence type="ECO:0000313" key="2">
    <source>
        <dbReference type="EMBL" id="GMF46389.1"/>
    </source>
</evidence>
<accession>A0A9W6XUY8</accession>
<dbReference type="EMBL" id="BSXT01001966">
    <property type="protein sequence ID" value="GMF46389.1"/>
    <property type="molecule type" value="Genomic_DNA"/>
</dbReference>
<keyword evidence="3" id="KW-1185">Reference proteome</keyword>